<dbReference type="GO" id="GO:0005198">
    <property type="term" value="F:structural molecule activity"/>
    <property type="evidence" value="ECO:0007669"/>
    <property type="project" value="InterPro"/>
</dbReference>
<comment type="caution">
    <text evidence="1">The sequence shown here is derived from an EMBL/GenBank/DDBJ whole genome shotgun (WGS) entry which is preliminary data.</text>
</comment>
<sequence length="199" mass="22446">MHALNYVTANRFYVEIESQITASFSECQGLGVKIKYERYQEGGVNDQQRIILGQSEFSDVTLKRGLTNDLVFIDWISKILVQLVDRPLDTRQLRQEENLDIQPARTQSSDRAMRRNVNILIFNQAGETMQCWTLIGAVPVGWKAPSLQANSNTVAIEELTLAYEGLKVMNAGFDQRNSRGGGAYLHSNGRDSQGYFSSY</sequence>
<proteinExistence type="predicted"/>
<dbReference type="InterPro" id="IPR010667">
    <property type="entry name" value="Phage_T4_Gp19"/>
</dbReference>
<reference evidence="1" key="1">
    <citation type="submission" date="2016-09" db="EMBL/GenBank/DDBJ databases">
        <title>Draft genome of thermotolerant cyanobacterium Desertifilum sp. strain IPPAS B-1220.</title>
        <authorList>
            <person name="Sinetova M.A."/>
            <person name="Bolakhan K."/>
            <person name="Zayadan B.K."/>
            <person name="Mironov K.S."/>
            <person name="Ustinova V."/>
            <person name="Kupriyanova E.V."/>
            <person name="Sidorov R.A."/>
            <person name="Skrypnik A.N."/>
            <person name="Gogoleva N.E."/>
            <person name="Gogolev Y.V."/>
            <person name="Los D.A."/>
        </authorList>
    </citation>
    <scope>NUCLEOTIDE SEQUENCE [LARGE SCALE GENOMIC DNA]</scope>
    <source>
        <strain evidence="1">IPPAS B-1220</strain>
    </source>
</reference>
<evidence type="ECO:0000313" key="1">
    <source>
        <dbReference type="EMBL" id="OEJ75418.1"/>
    </source>
</evidence>
<accession>A0A1E5QLB3</accession>
<organism evidence="1">
    <name type="scientific">Desertifilum tharense IPPAS B-1220</name>
    <dbReference type="NCBI Taxonomy" id="1781255"/>
    <lineage>
        <taxon>Bacteria</taxon>
        <taxon>Bacillati</taxon>
        <taxon>Cyanobacteriota</taxon>
        <taxon>Cyanophyceae</taxon>
        <taxon>Desertifilales</taxon>
        <taxon>Desertifilaceae</taxon>
        <taxon>Desertifilum</taxon>
    </lineage>
</organism>
<protein>
    <submittedName>
        <fullName evidence="1">Phage tail protein</fullName>
    </submittedName>
</protein>
<dbReference type="NCBIfam" id="TIGR02241">
    <property type="entry name" value="conserved hypothetical phage tail region protein"/>
    <property type="match status" value="1"/>
</dbReference>
<dbReference type="STRING" id="1781255.BH720_09790"/>
<dbReference type="AlphaFoldDB" id="A0A1E5QLB3"/>
<name>A0A1E5QLB3_9CYAN</name>
<dbReference type="InterPro" id="IPR011747">
    <property type="entry name" value="CHP02241"/>
</dbReference>
<dbReference type="PANTHER" id="PTHR38009">
    <property type="entry name" value="CONSERVED HYPOTHETICAL PHAGE TAIL PROTEIN"/>
    <property type="match status" value="1"/>
</dbReference>
<gene>
    <name evidence="1" type="ORF">BH720_09790</name>
</gene>
<dbReference type="Pfam" id="PF06841">
    <property type="entry name" value="Phage_T4_gp19"/>
    <property type="match status" value="1"/>
</dbReference>
<dbReference type="PANTHER" id="PTHR38009:SF1">
    <property type="entry name" value="CONSERVED HYPOTHETICAL PHAGE TAIL PROTEIN"/>
    <property type="match status" value="1"/>
</dbReference>
<dbReference type="EMBL" id="MJGC01000051">
    <property type="protein sequence ID" value="OEJ75418.1"/>
    <property type="molecule type" value="Genomic_DNA"/>
</dbReference>